<comment type="similarity">
    <text evidence="1">Belongs to the type-I restriction system S methylase family.</text>
</comment>
<evidence type="ECO:0000313" key="5">
    <source>
        <dbReference type="EMBL" id="QGQ21949.1"/>
    </source>
</evidence>
<feature type="domain" description="Type I restriction modification DNA specificity" evidence="4">
    <location>
        <begin position="8"/>
        <end position="164"/>
    </location>
</feature>
<protein>
    <recommendedName>
        <fullName evidence="4">Type I restriction modification DNA specificity domain-containing protein</fullName>
    </recommendedName>
</protein>
<dbReference type="InterPro" id="IPR044946">
    <property type="entry name" value="Restrct_endonuc_typeI_TRD_sf"/>
</dbReference>
<sequence>MTLLTKTEMRPLGDVCEVFAGYAWKSKQFNTCGRGLPVIRIQNVGTSDHSDLVYWEHDYNSRFLINEGDLLLSLSGSFRIAKWDGPLALLNQRVVKLTPNEELNERWLYYAISRQLDHIERMGKHALVNNVSIADLRRLEIPLPPLSEQKRIADILDKADAIRRKRQEATVKYGTLGASAFLEFFGDPLTNPQGWKLETLDIVASQGSRGLKRGPFGGALKKEIFVDQGFKVYEQKHAIADDFTIGSYYIDEDKYEEMKAFSVLPNDLIVSCSGTMGRVAIVPETAEPGIINQALLRITPDTSKVSSLYLKMLLETTPVQRHLYGFSRGSGLKNFPPMSEVRSLPVPIPSSERLSDFHKYMVKVDTAGKKLAEVEKDTEKLFNSLVQRAFKGQL</sequence>
<dbReference type="Proteomes" id="UP000427281">
    <property type="component" value="Chromosome"/>
</dbReference>
<dbReference type="GO" id="GO:0003677">
    <property type="term" value="F:DNA binding"/>
    <property type="evidence" value="ECO:0007669"/>
    <property type="project" value="UniProtKB-KW"/>
</dbReference>
<evidence type="ECO:0000259" key="4">
    <source>
        <dbReference type="Pfam" id="PF01420"/>
    </source>
</evidence>
<dbReference type="PANTHER" id="PTHR30408:SF12">
    <property type="entry name" value="TYPE I RESTRICTION ENZYME MJAVIII SPECIFICITY SUBUNIT"/>
    <property type="match status" value="1"/>
</dbReference>
<organism evidence="5 6">
    <name type="scientific">Gimesia benthica</name>
    <dbReference type="NCBI Taxonomy" id="2608982"/>
    <lineage>
        <taxon>Bacteria</taxon>
        <taxon>Pseudomonadati</taxon>
        <taxon>Planctomycetota</taxon>
        <taxon>Planctomycetia</taxon>
        <taxon>Planctomycetales</taxon>
        <taxon>Planctomycetaceae</taxon>
        <taxon>Gimesia</taxon>
    </lineage>
</organism>
<dbReference type="InterPro" id="IPR052021">
    <property type="entry name" value="Type-I_RS_S_subunit"/>
</dbReference>
<dbReference type="EMBL" id="CP043930">
    <property type="protein sequence ID" value="QGQ21949.1"/>
    <property type="molecule type" value="Genomic_DNA"/>
</dbReference>
<evidence type="ECO:0000256" key="2">
    <source>
        <dbReference type="ARBA" id="ARBA00022747"/>
    </source>
</evidence>
<dbReference type="RefSeq" id="WP_155363041.1">
    <property type="nucleotide sequence ID" value="NZ_CP043930.1"/>
</dbReference>
<dbReference type="Pfam" id="PF01420">
    <property type="entry name" value="Methylase_S"/>
    <property type="match status" value="1"/>
</dbReference>
<reference evidence="5 6" key="1">
    <citation type="submission" date="2019-09" db="EMBL/GenBank/DDBJ databases">
        <title>Gimesia benthica sp. nov., a novel bacterium isolated from deep-sea water of the Northwest Indian Ocean.</title>
        <authorList>
            <person name="Dai X."/>
        </authorList>
    </citation>
    <scope>NUCLEOTIDE SEQUENCE [LARGE SCALE GENOMIC DNA]</scope>
    <source>
        <strain evidence="5 6">E7</strain>
    </source>
</reference>
<accession>A0A6I6AA41</accession>
<dbReference type="SUPFAM" id="SSF116734">
    <property type="entry name" value="DNA methylase specificity domain"/>
    <property type="match status" value="2"/>
</dbReference>
<dbReference type="InterPro" id="IPR000055">
    <property type="entry name" value="Restrct_endonuc_typeI_TRD"/>
</dbReference>
<dbReference type="REBASE" id="360641">
    <property type="entry name" value="S.GspE7ORF4250P"/>
</dbReference>
<dbReference type="AlphaFoldDB" id="A0A6I6AA41"/>
<evidence type="ECO:0000313" key="6">
    <source>
        <dbReference type="Proteomes" id="UP000427281"/>
    </source>
</evidence>
<evidence type="ECO:0000256" key="1">
    <source>
        <dbReference type="ARBA" id="ARBA00010923"/>
    </source>
</evidence>
<keyword evidence="3" id="KW-0238">DNA-binding</keyword>
<dbReference type="GO" id="GO:0009307">
    <property type="term" value="P:DNA restriction-modification system"/>
    <property type="evidence" value="ECO:0007669"/>
    <property type="project" value="UniProtKB-KW"/>
</dbReference>
<dbReference type="Gene3D" id="3.90.220.20">
    <property type="entry name" value="DNA methylase specificity domains"/>
    <property type="match status" value="2"/>
</dbReference>
<keyword evidence="6" id="KW-1185">Reference proteome</keyword>
<evidence type="ECO:0000256" key="3">
    <source>
        <dbReference type="ARBA" id="ARBA00023125"/>
    </source>
</evidence>
<dbReference type="PANTHER" id="PTHR30408">
    <property type="entry name" value="TYPE-1 RESTRICTION ENZYME ECOKI SPECIFICITY PROTEIN"/>
    <property type="match status" value="1"/>
</dbReference>
<proteinExistence type="inferred from homology"/>
<name>A0A6I6AA41_9PLAN</name>
<gene>
    <name evidence="5" type="ORF">F1728_04255</name>
</gene>
<keyword evidence="2" id="KW-0680">Restriction system</keyword>
<dbReference type="KEGG" id="gim:F1728_04255"/>